<keyword evidence="6" id="KW-1185">Reference proteome</keyword>
<dbReference type="Pfam" id="PF02384">
    <property type="entry name" value="N6_Mtase"/>
    <property type="match status" value="1"/>
</dbReference>
<evidence type="ECO:0000256" key="1">
    <source>
        <dbReference type="ARBA" id="ARBA00006594"/>
    </source>
</evidence>
<dbReference type="EMBL" id="CP136513">
    <property type="protein sequence ID" value="WOD18157.1"/>
    <property type="molecule type" value="Genomic_DNA"/>
</dbReference>
<feature type="domain" description="Helicase ATP-binding" evidence="3">
    <location>
        <begin position="187"/>
        <end position="383"/>
    </location>
</feature>
<dbReference type="InterPro" id="IPR053980">
    <property type="entry name" value="ISP_coupler"/>
</dbReference>
<evidence type="ECO:0000313" key="6">
    <source>
        <dbReference type="Proteomes" id="UP001302652"/>
    </source>
</evidence>
<reference evidence="5 6" key="1">
    <citation type="submission" date="2023-10" db="EMBL/GenBank/DDBJ databases">
        <title>Surface-active antibiotics is a multifunctional adaptation for post-fire microbes.</title>
        <authorList>
            <person name="Liu M.D."/>
            <person name="Du Y."/>
            <person name="Koupaei S.K."/>
            <person name="Kim N.R."/>
            <person name="Zhang W."/>
            <person name="Traxler M.F."/>
        </authorList>
    </citation>
    <scope>NUCLEOTIDE SEQUENCE [LARGE SCALE GENOMIC DNA]</scope>
    <source>
        <strain evidence="5 6">F3</strain>
    </source>
</reference>
<dbReference type="Pfam" id="PF18135">
    <property type="entry name" value="Type_ISP_C"/>
    <property type="match status" value="1"/>
</dbReference>
<dbReference type="PANTHER" id="PTHR47396:SF1">
    <property type="entry name" value="ATP-DEPENDENT HELICASE IRC3-RELATED"/>
    <property type="match status" value="1"/>
</dbReference>
<evidence type="ECO:0000259" key="3">
    <source>
        <dbReference type="PROSITE" id="PS51192"/>
    </source>
</evidence>
<dbReference type="InterPro" id="IPR001650">
    <property type="entry name" value="Helicase_C-like"/>
</dbReference>
<dbReference type="CDD" id="cd18785">
    <property type="entry name" value="SF2_C"/>
    <property type="match status" value="1"/>
</dbReference>
<dbReference type="SUPFAM" id="SSF52540">
    <property type="entry name" value="P-loop containing nucleoside triphosphate hydrolases"/>
    <property type="match status" value="1"/>
</dbReference>
<dbReference type="InterPro" id="IPR014001">
    <property type="entry name" value="Helicase_ATP-bd"/>
</dbReference>
<accession>A0ABZ0EPE7</accession>
<dbReference type="SMART" id="SM00487">
    <property type="entry name" value="DEXDc"/>
    <property type="match status" value="1"/>
</dbReference>
<dbReference type="InterPro" id="IPR011335">
    <property type="entry name" value="Restrct_endonuc-II-like"/>
</dbReference>
<feature type="domain" description="Helicase C-terminal" evidence="4">
    <location>
        <begin position="469"/>
        <end position="648"/>
    </location>
</feature>
<dbReference type="InterPro" id="IPR041635">
    <property type="entry name" value="Type_ISP_LLaBIII_C"/>
</dbReference>
<dbReference type="Gene3D" id="3.40.50.300">
    <property type="entry name" value="P-loop containing nucleotide triphosphate hydrolases"/>
    <property type="match status" value="2"/>
</dbReference>
<keyword evidence="2" id="KW-0680">Restriction system</keyword>
<dbReference type="SUPFAM" id="SSF53335">
    <property type="entry name" value="S-adenosyl-L-methionine-dependent methyltransferases"/>
    <property type="match status" value="1"/>
</dbReference>
<dbReference type="SUPFAM" id="SSF52980">
    <property type="entry name" value="Restriction endonuclease-like"/>
    <property type="match status" value="1"/>
</dbReference>
<dbReference type="Proteomes" id="UP001302652">
    <property type="component" value="Chromosome 1"/>
</dbReference>
<proteinExistence type="inferred from homology"/>
<gene>
    <name evidence="5" type="ORF">RW095_35935</name>
</gene>
<dbReference type="Pfam" id="PF13156">
    <property type="entry name" value="Mrr_cat_2"/>
    <property type="match status" value="1"/>
</dbReference>
<dbReference type="Gene3D" id="3.40.50.150">
    <property type="entry name" value="Vaccinia Virus protein VP39"/>
    <property type="match status" value="1"/>
</dbReference>
<dbReference type="SMART" id="SM00490">
    <property type="entry name" value="HELICc"/>
    <property type="match status" value="1"/>
</dbReference>
<dbReference type="InterPro" id="IPR006935">
    <property type="entry name" value="Helicase/UvrB_N"/>
</dbReference>
<protein>
    <submittedName>
        <fullName evidence="5">Type ISP restriction/modification enzyme</fullName>
    </submittedName>
</protein>
<dbReference type="InterPro" id="IPR039442">
    <property type="entry name" value="Mrr-like_dom"/>
</dbReference>
<dbReference type="InterPro" id="IPR003356">
    <property type="entry name" value="DNA_methylase_A-5"/>
</dbReference>
<dbReference type="PRINTS" id="PR00507">
    <property type="entry name" value="N12N6MTFRASE"/>
</dbReference>
<dbReference type="PANTHER" id="PTHR47396">
    <property type="entry name" value="TYPE I RESTRICTION ENZYME ECOKI R PROTEIN"/>
    <property type="match status" value="1"/>
</dbReference>
<dbReference type="CDD" id="cd22333">
    <property type="entry name" value="LlaBIII_nuclease-like"/>
    <property type="match status" value="1"/>
</dbReference>
<comment type="similarity">
    <text evidence="1">Belongs to the N(4)/N(6)-methyltransferase family.</text>
</comment>
<dbReference type="RefSeq" id="WP_317020495.1">
    <property type="nucleotide sequence ID" value="NZ_CP136513.1"/>
</dbReference>
<dbReference type="Pfam" id="PF04851">
    <property type="entry name" value="ResIII"/>
    <property type="match status" value="1"/>
</dbReference>
<dbReference type="PROSITE" id="PS51192">
    <property type="entry name" value="HELICASE_ATP_BIND_1"/>
    <property type="match status" value="1"/>
</dbReference>
<dbReference type="InterPro" id="IPR029063">
    <property type="entry name" value="SAM-dependent_MTases_sf"/>
</dbReference>
<dbReference type="Pfam" id="PF00271">
    <property type="entry name" value="Helicase_C"/>
    <property type="match status" value="1"/>
</dbReference>
<organism evidence="5 6">
    <name type="scientific">Paraburkholderia kirstenboschensis</name>
    <dbReference type="NCBI Taxonomy" id="1245436"/>
    <lineage>
        <taxon>Bacteria</taxon>
        <taxon>Pseudomonadati</taxon>
        <taxon>Pseudomonadota</taxon>
        <taxon>Betaproteobacteria</taxon>
        <taxon>Burkholderiales</taxon>
        <taxon>Burkholderiaceae</taxon>
        <taxon>Paraburkholderia</taxon>
    </lineage>
</organism>
<dbReference type="InterPro" id="IPR002052">
    <property type="entry name" value="DNA_methylase_N6_adenine_CS"/>
</dbReference>
<name>A0ABZ0EPE7_9BURK</name>
<evidence type="ECO:0000313" key="5">
    <source>
        <dbReference type="EMBL" id="WOD18157.1"/>
    </source>
</evidence>
<dbReference type="InterPro" id="IPR027417">
    <property type="entry name" value="P-loop_NTPase"/>
</dbReference>
<dbReference type="PROSITE" id="PS51194">
    <property type="entry name" value="HELICASE_CTER"/>
    <property type="match status" value="1"/>
</dbReference>
<dbReference type="PROSITE" id="PS00092">
    <property type="entry name" value="N6_MTASE"/>
    <property type="match status" value="1"/>
</dbReference>
<dbReference type="Pfam" id="PF22240">
    <property type="entry name" value="ISP_coupler"/>
    <property type="match status" value="1"/>
</dbReference>
<evidence type="ECO:0000259" key="4">
    <source>
        <dbReference type="PROSITE" id="PS51194"/>
    </source>
</evidence>
<dbReference type="InterPro" id="IPR050742">
    <property type="entry name" value="Helicase_Restrict-Modif_Enz"/>
</dbReference>
<evidence type="ECO:0000256" key="2">
    <source>
        <dbReference type="ARBA" id="ARBA00022747"/>
    </source>
</evidence>
<sequence>MTTIDSILEEFRKAASDMRDLGDRFERLIASYLLTDPQYADRLSDVWLWSEWPNRGNRTDVGIDLVARERGTGDFWAIQCKFFDPARQLEKNHIDSFFTASGQKYAGLDGEISFKQRLIFSTTDKWSKHAEDALEDQTIPTFRIGVQNLADSPVDWSQFSLANVRDIRLRKKKDLREHQLEALDAVRNGLAAWDRGKLIMACGTGKTLTALKIAESETPKNGRILFLAPSISLVSQTLREWTAEASAEIHAFVVCSDSKVGKESEDIRAHDLAYPATTDARRLSAAVAAVASDRRTVVFSTYQSIQVVSDAQRLGLDDFDLIICDEAHRTTGITLNDDEDESAFVKVHDQGVVRGKKRLYMTATPRIFADASKTRAAESSATLYSMDDESVFGPEFYRLGFGKAVDKGLLTEYKVLIVAVEEDRMASLANQYNAFKIDTKKAIDTRFATKIVGSWKGLSKQGLVLVGEDGEQELVTDDTGPMRRAVAFSRSIKDSKATTEVFRDLVELYAQAHDGEQNAAMVRCNLDHVDGGMNALKRLTALNWLKARSADNECRVLSNARCLSEGIDVPALDAVIFFDTRESIVDIVQSVGRVMRKADGKQYGYIVLPVGIPSSKVKDYNSYIDGDPQFKGIWKVIKALRAHDESLVDEAEFRRKIRVVDGGEREERGDGNDRGEGGTLPLDFPALPIDAISDAVYAAIPKKLGDREYWSEWAKGVAQIAERLITRIRDLLSRTEARAAFDCFLTGLRDNLNPSVDEAEAVEMLAQHILTRPVFEALFEGYSFTNQNVVSKAMQAVVDVLDDHNVTSEAEQLEKFYASVRDRVSLAKSDKSRQDIIRNLYDTFFYNAFRPMAERLGIVYTPVEVVDFILSSVDVALRKHFDTCVSDKGVHILDPFTGTGTFMVRLLQSGLIRPDDLLHKYRNELHANEIVLLAYYIAAINIESAQHALTDKYYPFDGIVLTDTFQMTETRDLVDTVVLPENSSRANRQKQQDIQVIVGNPPYSAQQESENDNNKNLRYEGLDESIRYTYAARSSGKLAKNLYDSYIRAIRWASNRIRDKGIIAFVTNGSFLDANNMDGLRKCLTDEFSHLYLFNLRGDARKQGEDRKKEAGGIFAEGSRTPVAITIMVKDPSHLGDCELFYRDIGDYLSREEKLALIVQAGNIGELHWEQLTPNKEGDWINQRDPAFDRFVPLGNKDGTTDEALFAFYSLGVVTNRDPWTYGFSKGAVASNMTRLIDVYNDNVAQYVRACRGKLKDQWPDIESVIETDPKRISWTRSLKADAKRGKPMKFASEAMVQGSYRPFTKQWMYFDRSFNEMVYQIPKLFPTPNHENFVISSTGVADRKGYSALITDHVPNMHLTDTGQCFPLYWYEKVEPTEDATSLGLFDAPDVQPDVDGYVRHDAISDWAHMQFQQHYGDTAITKRDIFLYVYGVLHSPEYKRRFAADLKKMLPRIPFAKDFYAFREAGEKLAHWHLNYETVEPFPLTEESKRLVMEPADYRVEKMTFGKKGGKPDKSVIIYNVNLTLRDIPLEAYEYVVNAKSAIEWIMERYAVLKDRASSIESDPNDWSEDVRYIVDLLKRVVRVSLETVRIVKGLPSLEEHVVVAQGEQSDVCGTAA</sequence>